<name>A0A088RW29_LEIPA</name>
<comment type="similarity">
    <text evidence="2">Belongs to the SYS1 family.</text>
</comment>
<evidence type="ECO:0000256" key="4">
    <source>
        <dbReference type="ARBA" id="ARBA00022692"/>
    </source>
</evidence>
<feature type="transmembrane region" description="Helical" evidence="9">
    <location>
        <begin position="15"/>
        <end position="37"/>
    </location>
</feature>
<dbReference type="AlphaFoldDB" id="A0A088RW29"/>
<evidence type="ECO:0000256" key="7">
    <source>
        <dbReference type="ARBA" id="ARBA00023034"/>
    </source>
</evidence>
<accession>A0A088RW29</accession>
<evidence type="ECO:0000256" key="2">
    <source>
        <dbReference type="ARBA" id="ARBA00008160"/>
    </source>
</evidence>
<dbReference type="GO" id="GO:0006895">
    <property type="term" value="P:Golgi to endosome transport"/>
    <property type="evidence" value="ECO:0007669"/>
    <property type="project" value="TreeGrafter"/>
</dbReference>
<keyword evidence="4 9" id="KW-0812">Transmembrane</keyword>
<sequence>MALGLGRTISNPAFLFFQILHAVSLFFVMLGLTRVLLGVAELSMGTAAVAERTTPQMSPPALSLVMPDRPYATPARSEWQGLHRARGLGEIVYQRANVLDLSLAVTPSSTTTTTVSPPAPPAASLSFLEQLSYCFHVPLASLFLSPVDVSAGTEAQALDERLRRDAATPGVVEKNPVLADVDASIAGRLRDGSERRFYLQHMFAAFLCSYPLATLLQRRKLVLDFVVTIYLTYWLLADIVLRRFFGGGLHWWAACALGMAVMYSATYALCRRKELQEVRLSGGGTASPVPGVPPTTMMWLKDHRGIDDMIGEEMRVIARETQRQNGSSGADAHVRSNSYDFLNRLRAPGVAQCSNGAKAVALDVNHGSEEALHKPKTV</sequence>
<feature type="transmembrane region" description="Helical" evidence="9">
    <location>
        <begin position="221"/>
        <end position="237"/>
    </location>
</feature>
<dbReference type="VEuPathDB" id="TriTrypDB:LPMP_291680"/>
<dbReference type="GO" id="GO:0043001">
    <property type="term" value="P:Golgi to plasma membrane protein transport"/>
    <property type="evidence" value="ECO:0007669"/>
    <property type="project" value="TreeGrafter"/>
</dbReference>
<keyword evidence="11" id="KW-1185">Reference proteome</keyword>
<keyword evidence="3" id="KW-0813">Transport</keyword>
<evidence type="ECO:0000313" key="10">
    <source>
        <dbReference type="EMBL" id="AIO00116.1"/>
    </source>
</evidence>
<keyword evidence="8 9" id="KW-0472">Membrane</keyword>
<evidence type="ECO:0000256" key="9">
    <source>
        <dbReference type="SAM" id="Phobius"/>
    </source>
</evidence>
<comment type="subcellular location">
    <subcellularLocation>
        <location evidence="1">Golgi apparatus membrane</location>
        <topology evidence="1">Multi-pass membrane protein</topology>
    </subcellularLocation>
</comment>
<dbReference type="InterPro" id="IPR019185">
    <property type="entry name" value="Integral_membrane_SYS1-rel"/>
</dbReference>
<evidence type="ECO:0000313" key="11">
    <source>
        <dbReference type="Proteomes" id="UP000063063"/>
    </source>
</evidence>
<dbReference type="VEuPathDB" id="TriTrypDB:LPAL13_290020900"/>
<dbReference type="Proteomes" id="UP000063063">
    <property type="component" value="Chromosome 29"/>
</dbReference>
<reference evidence="10 11" key="1">
    <citation type="journal article" date="2015" name="Sci. Rep.">
        <title>The genome of Leishmania panamensis: insights into genomics of the L. (Viannia) subgenus.</title>
        <authorList>
            <person name="Llanes A."/>
            <person name="Restrepo C.M."/>
            <person name="Vecchio G.D."/>
            <person name="Anguizola F.J."/>
            <person name="Lleonart R."/>
        </authorList>
    </citation>
    <scope>NUCLEOTIDE SEQUENCE [LARGE SCALE GENOMIC DNA]</scope>
    <source>
        <strain evidence="10 11">MHOM/PA/94/PSC-1</strain>
    </source>
</reference>
<dbReference type="PANTHER" id="PTHR12952:SF0">
    <property type="entry name" value="PROTEIN SYS1 HOMOLOG"/>
    <property type="match status" value="1"/>
</dbReference>
<keyword evidence="6 9" id="KW-1133">Transmembrane helix</keyword>
<keyword evidence="5" id="KW-0653">Protein transport</keyword>
<gene>
    <name evidence="10" type="ORF">LPMP_291680</name>
</gene>
<proteinExistence type="inferred from homology"/>
<dbReference type="PANTHER" id="PTHR12952">
    <property type="entry name" value="SYS1"/>
    <property type="match status" value="1"/>
</dbReference>
<dbReference type="Pfam" id="PF09801">
    <property type="entry name" value="SYS1"/>
    <property type="match status" value="1"/>
</dbReference>
<dbReference type="OrthoDB" id="262164at2759"/>
<dbReference type="eggNOG" id="ENOG502S9IN">
    <property type="taxonomic scope" value="Eukaryota"/>
</dbReference>
<dbReference type="GO" id="GO:0005829">
    <property type="term" value="C:cytosol"/>
    <property type="evidence" value="ECO:0007669"/>
    <property type="project" value="GOC"/>
</dbReference>
<evidence type="ECO:0000256" key="3">
    <source>
        <dbReference type="ARBA" id="ARBA00022448"/>
    </source>
</evidence>
<evidence type="ECO:0000256" key="8">
    <source>
        <dbReference type="ARBA" id="ARBA00023136"/>
    </source>
</evidence>
<dbReference type="EMBL" id="CP009398">
    <property type="protein sequence ID" value="AIO00116.1"/>
    <property type="molecule type" value="Genomic_DNA"/>
</dbReference>
<organism evidence="10 11">
    <name type="scientific">Leishmania panamensis</name>
    <dbReference type="NCBI Taxonomy" id="5679"/>
    <lineage>
        <taxon>Eukaryota</taxon>
        <taxon>Discoba</taxon>
        <taxon>Euglenozoa</taxon>
        <taxon>Kinetoplastea</taxon>
        <taxon>Metakinetoplastina</taxon>
        <taxon>Trypanosomatida</taxon>
        <taxon>Trypanosomatidae</taxon>
        <taxon>Leishmaniinae</taxon>
        <taxon>Leishmania</taxon>
        <taxon>Leishmania guyanensis species complex</taxon>
    </lineage>
</organism>
<dbReference type="GO" id="GO:0005802">
    <property type="term" value="C:trans-Golgi network"/>
    <property type="evidence" value="ECO:0007669"/>
    <property type="project" value="TreeGrafter"/>
</dbReference>
<evidence type="ECO:0000256" key="6">
    <source>
        <dbReference type="ARBA" id="ARBA00022989"/>
    </source>
</evidence>
<dbReference type="GO" id="GO:0034067">
    <property type="term" value="P:protein localization to Golgi apparatus"/>
    <property type="evidence" value="ECO:0007669"/>
    <property type="project" value="TreeGrafter"/>
</dbReference>
<dbReference type="RefSeq" id="XP_010700773.1">
    <property type="nucleotide sequence ID" value="XM_010702471.1"/>
</dbReference>
<dbReference type="GO" id="GO:0000139">
    <property type="term" value="C:Golgi membrane"/>
    <property type="evidence" value="ECO:0007669"/>
    <property type="project" value="UniProtKB-SubCell"/>
</dbReference>
<feature type="transmembrane region" description="Helical" evidence="9">
    <location>
        <begin position="249"/>
        <end position="270"/>
    </location>
</feature>
<dbReference type="GeneID" id="22576931"/>
<keyword evidence="7" id="KW-0333">Golgi apparatus</keyword>
<protein>
    <submittedName>
        <fullName evidence="10">Trans-Golgi network protein, putative</fullName>
    </submittedName>
</protein>
<evidence type="ECO:0000256" key="1">
    <source>
        <dbReference type="ARBA" id="ARBA00004653"/>
    </source>
</evidence>
<evidence type="ECO:0000256" key="5">
    <source>
        <dbReference type="ARBA" id="ARBA00022927"/>
    </source>
</evidence>
<dbReference type="KEGG" id="lpan:LPMP_291680"/>